<keyword evidence="11 12" id="KW-0170">Cobalt</keyword>
<protein>
    <recommendedName>
        <fullName evidence="12">Putative cobalt transport protein CbiM</fullName>
    </recommendedName>
    <alternativeName>
        <fullName evidence="12">Energy-coupling factor transporter probable substrate-capture protein CbiM</fullName>
        <shortName evidence="12">ECF transporter S component CbiM</shortName>
    </alternativeName>
</protein>
<keyword evidence="8 12" id="KW-1133">Transmembrane helix</keyword>
<evidence type="ECO:0000256" key="3">
    <source>
        <dbReference type="ARBA" id="ARBA00022426"/>
    </source>
</evidence>
<keyword evidence="4 12" id="KW-0813">Transport</keyword>
<keyword evidence="9 12" id="KW-0406">Ion transport</keyword>
<sequence length="238" mass="25773">MVKENEYVFGLFWRNIIMHIMEGFLPAEWCAVWFIISIPIVLYGVYQIKKITETTPESKALIAVSGAFMFILSSLKLPSVTGSCSHPTGNGFGAVLFGPAVTAVLASIVLIFQALLLAHGGITTLGANIFSMGIVGPVVAWIVYKALIKADVPSIVGVFFAAFLGDLLTYVATSFQLALAFPLPTFGAALYKFLIIFAITQIPLAIGEGILTVIIWDRLKAYKPKLLKKLDVLSAKEN</sequence>
<dbReference type="GO" id="GO:0009236">
    <property type="term" value="P:cobalamin biosynthetic process"/>
    <property type="evidence" value="ECO:0007669"/>
    <property type="project" value="UniProtKB-UniRule"/>
</dbReference>
<comment type="similarity">
    <text evidence="12">Belongs to the CbiM family.</text>
</comment>
<accession>B9ADN1</accession>
<comment type="caution">
    <text evidence="13">The sequence shown here is derived from an EMBL/GenBank/DDBJ whole genome shotgun (WGS) entry which is preliminary data.</text>
</comment>
<keyword evidence="6 12" id="KW-0169">Cobalamin biosynthesis</keyword>
<keyword evidence="5 12" id="KW-1003">Cell membrane</keyword>
<evidence type="ECO:0000256" key="5">
    <source>
        <dbReference type="ARBA" id="ARBA00022475"/>
    </source>
</evidence>
<evidence type="ECO:0000256" key="8">
    <source>
        <dbReference type="ARBA" id="ARBA00022989"/>
    </source>
</evidence>
<evidence type="ECO:0000256" key="11">
    <source>
        <dbReference type="ARBA" id="ARBA00023285"/>
    </source>
</evidence>
<comment type="function">
    <text evidence="12">Part of the energy-coupling factor (ECF) transporter complex CbiMNOQ involved in cobalt import.</text>
</comment>
<feature type="transmembrane region" description="Helical" evidence="12">
    <location>
        <begin position="193"/>
        <end position="216"/>
    </location>
</feature>
<dbReference type="GO" id="GO:0015087">
    <property type="term" value="F:cobalt ion transmembrane transporter activity"/>
    <property type="evidence" value="ECO:0007669"/>
    <property type="project" value="UniProtKB-UniRule"/>
</dbReference>
<dbReference type="FunFam" id="1.10.1760.20:FF:000001">
    <property type="entry name" value="Cobalt transport protein CbiM"/>
    <property type="match status" value="1"/>
</dbReference>
<organism evidence="13 14">
    <name type="scientific">Methanobrevibacter smithii DSM 2375</name>
    <dbReference type="NCBI Taxonomy" id="483214"/>
    <lineage>
        <taxon>Archaea</taxon>
        <taxon>Methanobacteriati</taxon>
        <taxon>Methanobacteriota</taxon>
        <taxon>Methanomada group</taxon>
        <taxon>Methanobacteria</taxon>
        <taxon>Methanobacteriales</taxon>
        <taxon>Methanobacteriaceae</taxon>
        <taxon>Methanobrevibacter</taxon>
    </lineage>
</organism>
<dbReference type="InterPro" id="IPR018024">
    <property type="entry name" value="CbiM"/>
</dbReference>
<dbReference type="PANTHER" id="PTHR43627:SF1">
    <property type="entry name" value="COBALT TRANSPORT PROTEIN CBIM"/>
    <property type="match status" value="1"/>
</dbReference>
<dbReference type="HAMAP" id="MF_01462">
    <property type="entry name" value="CbiM"/>
    <property type="match status" value="1"/>
</dbReference>
<evidence type="ECO:0000256" key="6">
    <source>
        <dbReference type="ARBA" id="ARBA00022573"/>
    </source>
</evidence>
<dbReference type="UniPathway" id="UPA00148"/>
<evidence type="ECO:0000256" key="4">
    <source>
        <dbReference type="ARBA" id="ARBA00022448"/>
    </source>
</evidence>
<feature type="transmembrane region" description="Helical" evidence="12">
    <location>
        <begin position="31"/>
        <end position="48"/>
    </location>
</feature>
<evidence type="ECO:0000256" key="10">
    <source>
        <dbReference type="ARBA" id="ARBA00023136"/>
    </source>
</evidence>
<feature type="transmembrane region" description="Helical" evidence="12">
    <location>
        <begin position="125"/>
        <end position="144"/>
    </location>
</feature>
<gene>
    <name evidence="12 13" type="primary">cbiM</name>
    <name evidence="13" type="ORF">METSMIALI_00454</name>
</gene>
<evidence type="ECO:0000313" key="14">
    <source>
        <dbReference type="Proteomes" id="UP000003489"/>
    </source>
</evidence>
<dbReference type="Pfam" id="PF01891">
    <property type="entry name" value="CbiM"/>
    <property type="match status" value="1"/>
</dbReference>
<dbReference type="HOGENOM" id="CLU_052508_3_0_2"/>
<evidence type="ECO:0000256" key="12">
    <source>
        <dbReference type="HAMAP-Rule" id="MF_01462"/>
    </source>
</evidence>
<dbReference type="Proteomes" id="UP000003489">
    <property type="component" value="Unassembled WGS sequence"/>
</dbReference>
<feature type="transmembrane region" description="Helical" evidence="12">
    <location>
        <begin position="156"/>
        <end position="181"/>
    </location>
</feature>
<dbReference type="NCBIfam" id="TIGR00123">
    <property type="entry name" value="cbiM"/>
    <property type="match status" value="1"/>
</dbReference>
<dbReference type="AlphaFoldDB" id="B9ADN1"/>
<keyword evidence="7 12" id="KW-0812">Transmembrane</keyword>
<evidence type="ECO:0000256" key="2">
    <source>
        <dbReference type="ARBA" id="ARBA00004953"/>
    </source>
</evidence>
<keyword evidence="3 12" id="KW-0171">Cobalt transport</keyword>
<comment type="pathway">
    <text evidence="2 12">Cofactor biosynthesis; adenosylcobalamin biosynthesis.</text>
</comment>
<reference evidence="13 14" key="1">
    <citation type="submission" date="2008-10" db="EMBL/GenBank/DDBJ databases">
        <authorList>
            <person name="Fulton L."/>
            <person name="Clifton S."/>
            <person name="Fulton B."/>
            <person name="Xu J."/>
            <person name="Minx P."/>
            <person name="Pepin K.H."/>
            <person name="Johnson M."/>
            <person name="Bhonagiri V."/>
            <person name="Nash W.E."/>
            <person name="Mardis E.R."/>
            <person name="Wilson R.K."/>
        </authorList>
    </citation>
    <scope>NUCLEOTIDE SEQUENCE [LARGE SCALE GENOMIC DNA]</scope>
    <source>
        <strain evidence="13 14">DSM 2375</strain>
    </source>
</reference>
<feature type="transmembrane region" description="Helical" evidence="12">
    <location>
        <begin position="97"/>
        <end position="118"/>
    </location>
</feature>
<evidence type="ECO:0000256" key="9">
    <source>
        <dbReference type="ARBA" id="ARBA00023065"/>
    </source>
</evidence>
<dbReference type="Gene3D" id="1.10.1760.20">
    <property type="match status" value="1"/>
</dbReference>
<reference evidence="13 14" key="2">
    <citation type="submission" date="2008-11" db="EMBL/GenBank/DDBJ databases">
        <title>Draft genome sequence of Methanobrevibacter smithii (DSM 2375).</title>
        <authorList>
            <person name="Sudarsanam P."/>
            <person name="Ley R."/>
            <person name="Guruge J."/>
            <person name="Turnbaugh P.J."/>
            <person name="Mahowald M."/>
            <person name="Liep D."/>
            <person name="Gordon J."/>
        </authorList>
    </citation>
    <scope>NUCLEOTIDE SEQUENCE [LARGE SCALE GENOMIC DNA]</scope>
    <source>
        <strain evidence="13 14">DSM 2375</strain>
    </source>
</reference>
<keyword evidence="10 12" id="KW-0472">Membrane</keyword>
<comment type="subcellular location">
    <subcellularLocation>
        <location evidence="1">Cell inner membrane</location>
        <topology evidence="1">Multi-pass membrane protein</topology>
    </subcellularLocation>
    <subcellularLocation>
        <location evidence="12">Cell membrane</location>
        <topology evidence="12">Multi-pass membrane protein</topology>
    </subcellularLocation>
</comment>
<dbReference type="PANTHER" id="PTHR43627">
    <property type="match status" value="1"/>
</dbReference>
<dbReference type="EMBL" id="ABYW01000005">
    <property type="protein sequence ID" value="EEE41571.1"/>
    <property type="molecule type" value="Genomic_DNA"/>
</dbReference>
<evidence type="ECO:0000256" key="1">
    <source>
        <dbReference type="ARBA" id="ARBA00004429"/>
    </source>
</evidence>
<proteinExistence type="inferred from homology"/>
<dbReference type="PATRIC" id="fig|483214.13.peg.440"/>
<dbReference type="GO" id="GO:0043190">
    <property type="term" value="C:ATP-binding cassette (ABC) transporter complex"/>
    <property type="evidence" value="ECO:0007669"/>
    <property type="project" value="InterPro"/>
</dbReference>
<comment type="subunit">
    <text evidence="12">Forms an energy-coupling factor (ECF) transporter complex composed of an ATP-binding protein (A component, CbiO), a transmembrane protein (T component, CbiQ) and 2 possible substrate-capture proteins (S components, CbiM and CbiN) of unknown stoichimetry.</text>
</comment>
<evidence type="ECO:0000313" key="13">
    <source>
        <dbReference type="EMBL" id="EEE41571.1"/>
    </source>
</evidence>
<dbReference type="NCBIfam" id="NF006184">
    <property type="entry name" value="PRK08319.1"/>
    <property type="match status" value="1"/>
</dbReference>
<name>B9ADN1_METSM</name>
<evidence type="ECO:0000256" key="7">
    <source>
        <dbReference type="ARBA" id="ARBA00022692"/>
    </source>
</evidence>
<dbReference type="InterPro" id="IPR002751">
    <property type="entry name" value="CbiM/NikMN"/>
</dbReference>
<feature type="transmembrane region" description="Helical" evidence="12">
    <location>
        <begin position="60"/>
        <end position="77"/>
    </location>
</feature>